<evidence type="ECO:0000256" key="9">
    <source>
        <dbReference type="ARBA" id="ARBA00023204"/>
    </source>
</evidence>
<dbReference type="EMBL" id="BAABIK010000015">
    <property type="protein sequence ID" value="GAA4944465.1"/>
    <property type="molecule type" value="Genomic_DNA"/>
</dbReference>
<dbReference type="PANTHER" id="PTHR47707:SF1">
    <property type="entry name" value="NUDIX HYDROLASE FAMILY PROTEIN"/>
    <property type="match status" value="1"/>
</dbReference>
<evidence type="ECO:0000256" key="4">
    <source>
        <dbReference type="ARBA" id="ARBA00022705"/>
    </source>
</evidence>
<keyword evidence="3" id="KW-0515">Mutator protein</keyword>
<evidence type="ECO:0000256" key="11">
    <source>
        <dbReference type="ARBA" id="ARBA00038905"/>
    </source>
</evidence>
<dbReference type="Pfam" id="PF00293">
    <property type="entry name" value="NUDIX"/>
    <property type="match status" value="1"/>
</dbReference>
<evidence type="ECO:0000256" key="6">
    <source>
        <dbReference type="ARBA" id="ARBA00022763"/>
    </source>
</evidence>
<dbReference type="EC" id="3.6.1.55" evidence="11"/>
<dbReference type="CDD" id="cd03425">
    <property type="entry name" value="NUDIX_MutT_NudA_like"/>
    <property type="match status" value="1"/>
</dbReference>
<dbReference type="PRINTS" id="PR00502">
    <property type="entry name" value="NUDIXFAMILY"/>
</dbReference>
<evidence type="ECO:0000256" key="5">
    <source>
        <dbReference type="ARBA" id="ARBA00022723"/>
    </source>
</evidence>
<keyword evidence="8" id="KW-0460">Magnesium</keyword>
<evidence type="ECO:0000256" key="8">
    <source>
        <dbReference type="ARBA" id="ARBA00022842"/>
    </source>
</evidence>
<dbReference type="InterPro" id="IPR015797">
    <property type="entry name" value="NUDIX_hydrolase-like_dom_sf"/>
</dbReference>
<evidence type="ECO:0000313" key="14">
    <source>
        <dbReference type="Proteomes" id="UP001499993"/>
    </source>
</evidence>
<comment type="caution">
    <text evidence="13">The sequence shown here is derived from an EMBL/GenBank/DDBJ whole genome shotgun (WGS) entry which is preliminary data.</text>
</comment>
<evidence type="ECO:0000313" key="13">
    <source>
        <dbReference type="EMBL" id="GAA4944465.1"/>
    </source>
</evidence>
<evidence type="ECO:0000256" key="3">
    <source>
        <dbReference type="ARBA" id="ARBA00022457"/>
    </source>
</evidence>
<gene>
    <name evidence="13" type="ORF">GCM10023224_29380</name>
</gene>
<dbReference type="Proteomes" id="UP001499993">
    <property type="component" value="Unassembled WGS sequence"/>
</dbReference>
<keyword evidence="5" id="KW-0479">Metal-binding</keyword>
<dbReference type="InterPro" id="IPR020476">
    <property type="entry name" value="Nudix_hydrolase"/>
</dbReference>
<evidence type="ECO:0000256" key="10">
    <source>
        <dbReference type="ARBA" id="ARBA00035861"/>
    </source>
</evidence>
<evidence type="ECO:0000256" key="2">
    <source>
        <dbReference type="ARBA" id="ARBA00005582"/>
    </source>
</evidence>
<dbReference type="InterPro" id="IPR000086">
    <property type="entry name" value="NUDIX_hydrolase_dom"/>
</dbReference>
<keyword evidence="6" id="KW-0227">DNA damage</keyword>
<dbReference type="PANTHER" id="PTHR47707">
    <property type="entry name" value="8-OXO-DGTP DIPHOSPHATASE"/>
    <property type="match status" value="1"/>
</dbReference>
<organism evidence="13 14">
    <name type="scientific">Streptomonospora halophila</name>
    <dbReference type="NCBI Taxonomy" id="427369"/>
    <lineage>
        <taxon>Bacteria</taxon>
        <taxon>Bacillati</taxon>
        <taxon>Actinomycetota</taxon>
        <taxon>Actinomycetes</taxon>
        <taxon>Streptosporangiales</taxon>
        <taxon>Nocardiopsidaceae</taxon>
        <taxon>Streptomonospora</taxon>
    </lineage>
</organism>
<accession>A0ABP9GIC8</accession>
<comment type="cofactor">
    <cofactor evidence="1">
        <name>Mg(2+)</name>
        <dbReference type="ChEBI" id="CHEBI:18420"/>
    </cofactor>
</comment>
<reference evidence="14" key="1">
    <citation type="journal article" date="2019" name="Int. J. Syst. Evol. Microbiol.">
        <title>The Global Catalogue of Microorganisms (GCM) 10K type strain sequencing project: providing services to taxonomists for standard genome sequencing and annotation.</title>
        <authorList>
            <consortium name="The Broad Institute Genomics Platform"/>
            <consortium name="The Broad Institute Genome Sequencing Center for Infectious Disease"/>
            <person name="Wu L."/>
            <person name="Ma J."/>
        </authorList>
    </citation>
    <scope>NUCLEOTIDE SEQUENCE [LARGE SCALE GENOMIC DNA]</scope>
    <source>
        <strain evidence="14">JCM 18123</strain>
    </source>
</reference>
<dbReference type="RefSeq" id="WP_344144414.1">
    <property type="nucleotide sequence ID" value="NZ_BAABIK010000015.1"/>
</dbReference>
<comment type="catalytic activity">
    <reaction evidence="10">
        <text>8-oxo-dGTP + H2O = 8-oxo-dGMP + diphosphate + H(+)</text>
        <dbReference type="Rhea" id="RHEA:31575"/>
        <dbReference type="ChEBI" id="CHEBI:15377"/>
        <dbReference type="ChEBI" id="CHEBI:15378"/>
        <dbReference type="ChEBI" id="CHEBI:33019"/>
        <dbReference type="ChEBI" id="CHEBI:63224"/>
        <dbReference type="ChEBI" id="CHEBI:77896"/>
        <dbReference type="EC" id="3.6.1.55"/>
    </reaction>
</comment>
<keyword evidence="4" id="KW-0235">DNA replication</keyword>
<evidence type="ECO:0000259" key="12">
    <source>
        <dbReference type="PROSITE" id="PS51462"/>
    </source>
</evidence>
<dbReference type="SUPFAM" id="SSF55811">
    <property type="entry name" value="Nudix"/>
    <property type="match status" value="1"/>
</dbReference>
<proteinExistence type="inferred from homology"/>
<comment type="similarity">
    <text evidence="2">Belongs to the Nudix hydrolase family.</text>
</comment>
<dbReference type="Gene3D" id="3.90.79.10">
    <property type="entry name" value="Nucleoside Triphosphate Pyrophosphohydrolase"/>
    <property type="match status" value="1"/>
</dbReference>
<keyword evidence="9" id="KW-0234">DNA repair</keyword>
<name>A0ABP9GIC8_9ACTN</name>
<dbReference type="PROSITE" id="PS51462">
    <property type="entry name" value="NUDIX"/>
    <property type="match status" value="1"/>
</dbReference>
<sequence>MPDTQIVVGAAILRDGAVLAAQRSHPPQMRGRWELPGGKVDPGESDTAALVRECEEELGVRIAPLRRLGGDVSFPARVGGPAAVLRVWLAELPDGQPEPRALEHLSLRWLKADALSEVDWLPADVPFLTDIRPLLVG</sequence>
<keyword evidence="7" id="KW-0378">Hydrolase</keyword>
<feature type="domain" description="Nudix hydrolase" evidence="12">
    <location>
        <begin position="3"/>
        <end position="135"/>
    </location>
</feature>
<evidence type="ECO:0000256" key="7">
    <source>
        <dbReference type="ARBA" id="ARBA00022801"/>
    </source>
</evidence>
<evidence type="ECO:0000256" key="1">
    <source>
        <dbReference type="ARBA" id="ARBA00001946"/>
    </source>
</evidence>
<protein>
    <recommendedName>
        <fullName evidence="11">8-oxo-dGTP diphosphatase</fullName>
        <ecNumber evidence="11">3.6.1.55</ecNumber>
    </recommendedName>
</protein>
<keyword evidence="14" id="KW-1185">Reference proteome</keyword>
<dbReference type="InterPro" id="IPR047127">
    <property type="entry name" value="MutT-like"/>
</dbReference>